<keyword evidence="3" id="KW-1185">Reference proteome</keyword>
<name>A0ABW6BLI8_9BACT</name>
<accession>A0ABW6BLI8</accession>
<evidence type="ECO:0000256" key="1">
    <source>
        <dbReference type="SAM" id="SignalP"/>
    </source>
</evidence>
<proteinExistence type="predicted"/>
<reference evidence="3" key="1">
    <citation type="journal article" date="2019" name="Int. J. Syst. Evol. Microbiol.">
        <title>The Global Catalogue of Microorganisms (GCM) 10K type strain sequencing project: providing services to taxonomists for standard genome sequencing and annotation.</title>
        <authorList>
            <consortium name="The Broad Institute Genomics Platform"/>
            <consortium name="The Broad Institute Genome Sequencing Center for Infectious Disease"/>
            <person name="Wu L."/>
            <person name="Ma J."/>
        </authorList>
    </citation>
    <scope>NUCLEOTIDE SEQUENCE [LARGE SCALE GENOMIC DNA]</scope>
    <source>
        <strain evidence="3">KCTC 23984</strain>
    </source>
</reference>
<feature type="chain" id="PRO_5047306207" evidence="1">
    <location>
        <begin position="21"/>
        <end position="149"/>
    </location>
</feature>
<gene>
    <name evidence="2" type="ORF">ACFS7Z_00345</name>
</gene>
<feature type="signal peptide" evidence="1">
    <location>
        <begin position="1"/>
        <end position="20"/>
    </location>
</feature>
<keyword evidence="1" id="KW-0732">Signal</keyword>
<dbReference type="EMBL" id="JBHUOX010000001">
    <property type="protein sequence ID" value="MFD2998793.1"/>
    <property type="molecule type" value="Genomic_DNA"/>
</dbReference>
<protein>
    <submittedName>
        <fullName evidence="2">Uncharacterized protein</fullName>
    </submittedName>
</protein>
<evidence type="ECO:0000313" key="2">
    <source>
        <dbReference type="EMBL" id="MFD2998793.1"/>
    </source>
</evidence>
<evidence type="ECO:0000313" key="3">
    <source>
        <dbReference type="Proteomes" id="UP001597641"/>
    </source>
</evidence>
<sequence>MKKLLIMTCMVFSGAFAASAQDTPVISAQERATNLSNEMIRDLGLNNYQSRKVSEINLDVAKRMLAIETQYAGNQDKINELCNGVCSERDARLENILSTVQYNEYFGDRKSLVALDRKFMSEAADKARAGNGVASSETANTAARTLSIN</sequence>
<organism evidence="2 3">
    <name type="scientific">Pontibacter toksunensis</name>
    <dbReference type="NCBI Taxonomy" id="1332631"/>
    <lineage>
        <taxon>Bacteria</taxon>
        <taxon>Pseudomonadati</taxon>
        <taxon>Bacteroidota</taxon>
        <taxon>Cytophagia</taxon>
        <taxon>Cytophagales</taxon>
        <taxon>Hymenobacteraceae</taxon>
        <taxon>Pontibacter</taxon>
    </lineage>
</organism>
<comment type="caution">
    <text evidence="2">The sequence shown here is derived from an EMBL/GenBank/DDBJ whole genome shotgun (WGS) entry which is preliminary data.</text>
</comment>
<dbReference type="RefSeq" id="WP_377479147.1">
    <property type="nucleotide sequence ID" value="NZ_JBHUOX010000001.1"/>
</dbReference>
<dbReference type="Proteomes" id="UP001597641">
    <property type="component" value="Unassembled WGS sequence"/>
</dbReference>